<dbReference type="SMART" id="SM00100">
    <property type="entry name" value="cNMP"/>
    <property type="match status" value="1"/>
</dbReference>
<dbReference type="InterPro" id="IPR000595">
    <property type="entry name" value="cNMP-bd_dom"/>
</dbReference>
<dbReference type="Proteomes" id="UP001268896">
    <property type="component" value="Unassembled WGS sequence"/>
</dbReference>
<dbReference type="Proteomes" id="UP001253851">
    <property type="component" value="Unassembled WGS sequence"/>
</dbReference>
<evidence type="ECO:0000313" key="9">
    <source>
        <dbReference type="Proteomes" id="UP001268896"/>
    </source>
</evidence>
<dbReference type="SUPFAM" id="SSF46785">
    <property type="entry name" value="Winged helix' DNA-binding domain"/>
    <property type="match status" value="1"/>
</dbReference>
<dbReference type="EMBL" id="JARQDZ010000007">
    <property type="protein sequence ID" value="MDT2983606.1"/>
    <property type="molecule type" value="Genomic_DNA"/>
</dbReference>
<gene>
    <name evidence="6" type="ORF">P7I32_03625</name>
    <name evidence="7" type="ORF">P7I34_13085</name>
</gene>
<dbReference type="InterPro" id="IPR018490">
    <property type="entry name" value="cNMP-bd_dom_sf"/>
</dbReference>
<evidence type="ECO:0000259" key="5">
    <source>
        <dbReference type="PROSITE" id="PS51063"/>
    </source>
</evidence>
<keyword evidence="2" id="KW-0238">DNA-binding</keyword>
<evidence type="ECO:0000259" key="4">
    <source>
        <dbReference type="PROSITE" id="PS50042"/>
    </source>
</evidence>
<dbReference type="SUPFAM" id="SSF51206">
    <property type="entry name" value="cAMP-binding domain-like"/>
    <property type="match status" value="1"/>
</dbReference>
<dbReference type="Pfam" id="PF13545">
    <property type="entry name" value="HTH_Crp_2"/>
    <property type="match status" value="1"/>
</dbReference>
<dbReference type="InterPro" id="IPR036390">
    <property type="entry name" value="WH_DNA-bd_sf"/>
</dbReference>
<comment type="caution">
    <text evidence="6">The sequence shown here is derived from an EMBL/GenBank/DDBJ whole genome shotgun (WGS) entry which is preliminary data.</text>
</comment>
<sequence length="229" mass="26824">MIDYQIKDPSTRANSFQWLEEENQQRLKEHIYCRTYKKGQVLFYEGDVRDRIFHVIEGLVRIEKTDGTDSYCYVDFVGPDQLFPLIGLFERDNYDVSAFAATDIVVQFAAMSLFEPLVVSSTSQLLWLNQQMSQQLEKQRRRVEYCVTSSAQTRVVNTIGLLMIEHGQSQGEQIRIPFPVFINDIAKYSGTTRETVSQTIKALVHKRKIYYRYKELIIYDKDYFSHVAN</sequence>
<keyword evidence="1" id="KW-0805">Transcription regulation</keyword>
<dbReference type="Pfam" id="PF00027">
    <property type="entry name" value="cNMP_binding"/>
    <property type="match status" value="1"/>
</dbReference>
<dbReference type="GO" id="GO:0003677">
    <property type="term" value="F:DNA binding"/>
    <property type="evidence" value="ECO:0007669"/>
    <property type="project" value="UniProtKB-KW"/>
</dbReference>
<dbReference type="InterPro" id="IPR014710">
    <property type="entry name" value="RmlC-like_jellyroll"/>
</dbReference>
<dbReference type="Gene3D" id="2.60.120.10">
    <property type="entry name" value="Jelly Rolls"/>
    <property type="match status" value="1"/>
</dbReference>
<dbReference type="PROSITE" id="PS51063">
    <property type="entry name" value="HTH_CRP_2"/>
    <property type="match status" value="1"/>
</dbReference>
<dbReference type="CDD" id="cd00038">
    <property type="entry name" value="CAP_ED"/>
    <property type="match status" value="1"/>
</dbReference>
<feature type="domain" description="HTH crp-type" evidence="5">
    <location>
        <begin position="149"/>
        <end position="222"/>
    </location>
</feature>
<name>A0AAW8V0U1_ENTCA</name>
<dbReference type="EMBL" id="JARQDV010000001">
    <property type="protein sequence ID" value="MDT2963683.1"/>
    <property type="molecule type" value="Genomic_DNA"/>
</dbReference>
<dbReference type="GO" id="GO:0006355">
    <property type="term" value="P:regulation of DNA-templated transcription"/>
    <property type="evidence" value="ECO:0007669"/>
    <property type="project" value="InterPro"/>
</dbReference>
<dbReference type="SMART" id="SM00419">
    <property type="entry name" value="HTH_CRP"/>
    <property type="match status" value="1"/>
</dbReference>
<accession>A0AAW8V0U1</accession>
<evidence type="ECO:0000256" key="1">
    <source>
        <dbReference type="ARBA" id="ARBA00023015"/>
    </source>
</evidence>
<evidence type="ECO:0000256" key="2">
    <source>
        <dbReference type="ARBA" id="ARBA00023125"/>
    </source>
</evidence>
<reference evidence="6 8" key="1">
    <citation type="submission" date="2023-03" db="EMBL/GenBank/DDBJ databases">
        <authorList>
            <person name="Shen W."/>
            <person name="Cai J."/>
        </authorList>
    </citation>
    <scope>NUCLEOTIDE SEQUENCE</scope>
    <source>
        <strain evidence="7 8">B516</strain>
        <strain evidence="6">K72-2</strain>
    </source>
</reference>
<keyword evidence="3" id="KW-0804">Transcription</keyword>
<dbReference type="PROSITE" id="PS50042">
    <property type="entry name" value="CNMP_BINDING_3"/>
    <property type="match status" value="1"/>
</dbReference>
<dbReference type="AlphaFoldDB" id="A0AAW8V0U1"/>
<evidence type="ECO:0000313" key="6">
    <source>
        <dbReference type="EMBL" id="MDT2963683.1"/>
    </source>
</evidence>
<evidence type="ECO:0000256" key="3">
    <source>
        <dbReference type="ARBA" id="ARBA00023163"/>
    </source>
</evidence>
<proteinExistence type="predicted"/>
<feature type="domain" description="Cyclic nucleotide-binding" evidence="4">
    <location>
        <begin position="15"/>
        <end position="135"/>
    </location>
</feature>
<evidence type="ECO:0000313" key="8">
    <source>
        <dbReference type="Proteomes" id="UP001253851"/>
    </source>
</evidence>
<dbReference type="InterPro" id="IPR036388">
    <property type="entry name" value="WH-like_DNA-bd_sf"/>
</dbReference>
<dbReference type="InterPro" id="IPR012318">
    <property type="entry name" value="HTH_CRP"/>
</dbReference>
<dbReference type="Gene3D" id="1.10.10.10">
    <property type="entry name" value="Winged helix-like DNA-binding domain superfamily/Winged helix DNA-binding domain"/>
    <property type="match status" value="1"/>
</dbReference>
<organism evidence="6 9">
    <name type="scientific">Enterococcus casseliflavus</name>
    <name type="common">Enterococcus flavescens</name>
    <dbReference type="NCBI Taxonomy" id="37734"/>
    <lineage>
        <taxon>Bacteria</taxon>
        <taxon>Bacillati</taxon>
        <taxon>Bacillota</taxon>
        <taxon>Bacilli</taxon>
        <taxon>Lactobacillales</taxon>
        <taxon>Enterococcaceae</taxon>
        <taxon>Enterococcus</taxon>
    </lineage>
</organism>
<dbReference type="GeneID" id="15143557"/>
<protein>
    <submittedName>
        <fullName evidence="6">Crp/Fnr family transcriptional regulator</fullName>
    </submittedName>
</protein>
<evidence type="ECO:0000313" key="7">
    <source>
        <dbReference type="EMBL" id="MDT2983606.1"/>
    </source>
</evidence>
<dbReference type="RefSeq" id="WP_005230704.1">
    <property type="nucleotide sequence ID" value="NZ_BAAAXK010000007.1"/>
</dbReference>